<keyword evidence="3 6" id="KW-0413">Isomerase</keyword>
<evidence type="ECO:0000313" key="8">
    <source>
        <dbReference type="EMBL" id="ADY54839.1"/>
    </source>
</evidence>
<dbReference type="GO" id="GO:0140098">
    <property type="term" value="F:catalytic activity, acting on RNA"/>
    <property type="evidence" value="ECO:0007669"/>
    <property type="project" value="UniProtKB-ARBA"/>
</dbReference>
<dbReference type="HOGENOM" id="CLU_016902_8_0_9"/>
<dbReference type="EMBL" id="CP002547">
    <property type="protein sequence ID" value="ADY54839.1"/>
    <property type="molecule type" value="Genomic_DNA"/>
</dbReference>
<comment type="similarity">
    <text evidence="2 6">Belongs to the pseudouridine synthase RluA family.</text>
</comment>
<dbReference type="eggNOG" id="COG0564">
    <property type="taxonomic scope" value="Bacteria"/>
</dbReference>
<evidence type="ECO:0000256" key="5">
    <source>
        <dbReference type="PROSITE-ProRule" id="PRU00182"/>
    </source>
</evidence>
<evidence type="ECO:0000256" key="1">
    <source>
        <dbReference type="ARBA" id="ARBA00000073"/>
    </source>
</evidence>
<comment type="function">
    <text evidence="6">Responsible for synthesis of pseudouridine from uracil.</text>
</comment>
<evidence type="ECO:0000256" key="4">
    <source>
        <dbReference type="PIRSR" id="PIRSR606225-1"/>
    </source>
</evidence>
<dbReference type="RefSeq" id="WP_013623710.1">
    <property type="nucleotide sequence ID" value="NC_015172.1"/>
</dbReference>
<dbReference type="PROSITE" id="PS50889">
    <property type="entry name" value="S4"/>
    <property type="match status" value="1"/>
</dbReference>
<evidence type="ECO:0000256" key="6">
    <source>
        <dbReference type="RuleBase" id="RU362028"/>
    </source>
</evidence>
<dbReference type="AlphaFoldDB" id="F0SYN8"/>
<accession>F0SYN8</accession>
<dbReference type="PANTHER" id="PTHR21600">
    <property type="entry name" value="MITOCHONDRIAL RNA PSEUDOURIDINE SYNTHASE"/>
    <property type="match status" value="1"/>
</dbReference>
<dbReference type="InterPro" id="IPR006224">
    <property type="entry name" value="PsdUridine_synth_RluA-like_CS"/>
</dbReference>
<keyword evidence="5" id="KW-0694">RNA-binding</keyword>
<dbReference type="Proteomes" id="UP000007488">
    <property type="component" value="Chromosome"/>
</dbReference>
<dbReference type="GO" id="GO:0009982">
    <property type="term" value="F:pseudouridine synthase activity"/>
    <property type="evidence" value="ECO:0007669"/>
    <property type="project" value="InterPro"/>
</dbReference>
<reference evidence="8 9" key="1">
    <citation type="journal article" date="2011" name="Stand. Genomic Sci.">
        <title>Complete genome sequence of Syntrophobotulus glycolicus type strain (FlGlyR).</title>
        <authorList>
            <person name="Han C."/>
            <person name="Mwirichia R."/>
            <person name="Chertkov O."/>
            <person name="Held B."/>
            <person name="Lapidus A."/>
            <person name="Nolan M."/>
            <person name="Lucas S."/>
            <person name="Hammon N."/>
            <person name="Deshpande S."/>
            <person name="Cheng J.F."/>
            <person name="Tapia R."/>
            <person name="Goodwin L."/>
            <person name="Pitluck S."/>
            <person name="Huntemann M."/>
            <person name="Liolios K."/>
            <person name="Ivanova N."/>
            <person name="Pagani I."/>
            <person name="Mavromatis K."/>
            <person name="Ovchinikova G."/>
            <person name="Pati A."/>
            <person name="Chen A."/>
            <person name="Palaniappan K."/>
            <person name="Land M."/>
            <person name="Hauser L."/>
            <person name="Brambilla E.M."/>
            <person name="Rohde M."/>
            <person name="Spring S."/>
            <person name="Sikorski J."/>
            <person name="Goker M."/>
            <person name="Woyke T."/>
            <person name="Bristow J."/>
            <person name="Eisen J.A."/>
            <person name="Markowitz V."/>
            <person name="Hugenholtz P."/>
            <person name="Kyrpides N.C."/>
            <person name="Klenk H.P."/>
            <person name="Detter J.C."/>
        </authorList>
    </citation>
    <scope>NUCLEOTIDE SEQUENCE [LARGE SCALE GENOMIC DNA]</scope>
    <source>
        <strain evidence="9">DSM 8271 / FlGlyR</strain>
    </source>
</reference>
<dbReference type="EC" id="5.4.99.-" evidence="6"/>
<keyword evidence="9" id="KW-1185">Reference proteome</keyword>
<dbReference type="STRING" id="645991.Sgly_0474"/>
<evidence type="ECO:0000256" key="3">
    <source>
        <dbReference type="ARBA" id="ARBA00023235"/>
    </source>
</evidence>
<dbReference type="InterPro" id="IPR020103">
    <property type="entry name" value="PsdUridine_synth_cat_dom_sf"/>
</dbReference>
<dbReference type="SUPFAM" id="SSF55120">
    <property type="entry name" value="Pseudouridine synthase"/>
    <property type="match status" value="1"/>
</dbReference>
<dbReference type="CDD" id="cd02869">
    <property type="entry name" value="PseudoU_synth_RluA_like"/>
    <property type="match status" value="1"/>
</dbReference>
<dbReference type="GO" id="GO:0003723">
    <property type="term" value="F:RNA binding"/>
    <property type="evidence" value="ECO:0007669"/>
    <property type="project" value="UniProtKB-KW"/>
</dbReference>
<dbReference type="PROSITE" id="PS01129">
    <property type="entry name" value="PSI_RLU"/>
    <property type="match status" value="1"/>
</dbReference>
<dbReference type="NCBIfam" id="TIGR00005">
    <property type="entry name" value="rluA_subfam"/>
    <property type="match status" value="1"/>
</dbReference>
<organism evidence="8 9">
    <name type="scientific">Syntrophobotulus glycolicus (strain DSM 8271 / FlGlyR)</name>
    <dbReference type="NCBI Taxonomy" id="645991"/>
    <lineage>
        <taxon>Bacteria</taxon>
        <taxon>Bacillati</taxon>
        <taxon>Bacillota</taxon>
        <taxon>Clostridia</taxon>
        <taxon>Eubacteriales</taxon>
        <taxon>Desulfitobacteriaceae</taxon>
        <taxon>Syntrophobotulus</taxon>
    </lineage>
</organism>
<protein>
    <recommendedName>
        <fullName evidence="6">Pseudouridine synthase</fullName>
        <ecNumber evidence="6">5.4.99.-</ecNumber>
    </recommendedName>
</protein>
<feature type="domain" description="Pseudouridine synthase RsuA/RluA-like" evidence="7">
    <location>
        <begin position="89"/>
        <end position="238"/>
    </location>
</feature>
<evidence type="ECO:0000259" key="7">
    <source>
        <dbReference type="Pfam" id="PF00849"/>
    </source>
</evidence>
<sequence length="295" mass="32669">MKSYLKYTIAEEHQGLTVEEYLKKALQISGRKIQKLTRLTGILLNGKKVFLQKKLRAGDLLSVLSLQDRSYGVNPEAGAIDILYEDESLIVLNKPAGLLVHPAGMTTSGTLANYLADYFRQLGVICTIRPLHRLDRDTSGCLVFAKGPVVQSKMEDLLAAGKIKRTYLALAEGLIIPAEGTISAPIASDPAKPNRRMVSEKGSQAITHYRKLKTFGQNSLVELNLETGRTHQIRVHLAYLGHPILGDRMYGRKSPLISRQALHAVKISFQHPVKETEICLEAKLPGDFLKCLEMS</sequence>
<dbReference type="OrthoDB" id="9807829at2"/>
<dbReference type="Gene3D" id="3.30.2350.10">
    <property type="entry name" value="Pseudouridine synthase"/>
    <property type="match status" value="1"/>
</dbReference>
<feature type="active site" evidence="4">
    <location>
        <position position="135"/>
    </location>
</feature>
<evidence type="ECO:0000313" key="9">
    <source>
        <dbReference type="Proteomes" id="UP000007488"/>
    </source>
</evidence>
<evidence type="ECO:0000256" key="2">
    <source>
        <dbReference type="ARBA" id="ARBA00010876"/>
    </source>
</evidence>
<comment type="catalytic activity">
    <reaction evidence="1 6">
        <text>a uridine in RNA = a pseudouridine in RNA</text>
        <dbReference type="Rhea" id="RHEA:48348"/>
        <dbReference type="Rhea" id="RHEA-COMP:12068"/>
        <dbReference type="Rhea" id="RHEA-COMP:12069"/>
        <dbReference type="ChEBI" id="CHEBI:65314"/>
        <dbReference type="ChEBI" id="CHEBI:65315"/>
    </reaction>
</comment>
<dbReference type="PANTHER" id="PTHR21600:SF44">
    <property type="entry name" value="RIBOSOMAL LARGE SUBUNIT PSEUDOURIDINE SYNTHASE D"/>
    <property type="match status" value="1"/>
</dbReference>
<gene>
    <name evidence="8" type="ordered locus">Sgly_0474</name>
</gene>
<dbReference type="Pfam" id="PF00849">
    <property type="entry name" value="PseudoU_synth_2"/>
    <property type="match status" value="1"/>
</dbReference>
<dbReference type="InterPro" id="IPR006145">
    <property type="entry name" value="PsdUridine_synth_RsuA/RluA"/>
</dbReference>
<dbReference type="InterPro" id="IPR006225">
    <property type="entry name" value="PsdUridine_synth_RluC/D"/>
</dbReference>
<proteinExistence type="inferred from homology"/>
<dbReference type="InterPro" id="IPR050188">
    <property type="entry name" value="RluA_PseudoU_synthase"/>
</dbReference>
<reference evidence="9" key="2">
    <citation type="submission" date="2011-02" db="EMBL/GenBank/DDBJ databases">
        <title>The complete genome of Syntrophobotulus glycolicus DSM 8271.</title>
        <authorList>
            <person name="Lucas S."/>
            <person name="Copeland A."/>
            <person name="Lapidus A."/>
            <person name="Bruce D."/>
            <person name="Goodwin L."/>
            <person name="Pitluck S."/>
            <person name="Kyrpides N."/>
            <person name="Mavromatis K."/>
            <person name="Pagani I."/>
            <person name="Ivanova N."/>
            <person name="Mikhailova N."/>
            <person name="Chertkov O."/>
            <person name="Held B."/>
            <person name="Detter J.C."/>
            <person name="Tapia R."/>
            <person name="Han C."/>
            <person name="Land M."/>
            <person name="Hauser L."/>
            <person name="Markowitz V."/>
            <person name="Cheng J.-F."/>
            <person name="Hugenholtz P."/>
            <person name="Woyke T."/>
            <person name="Wu D."/>
            <person name="Spring S."/>
            <person name="Schroeder M."/>
            <person name="Brambilla E."/>
            <person name="Klenk H.-P."/>
            <person name="Eisen J.A."/>
        </authorList>
    </citation>
    <scope>NUCLEOTIDE SEQUENCE [LARGE SCALE GENOMIC DNA]</scope>
    <source>
        <strain evidence="9">DSM 8271 / FlGlyR</strain>
    </source>
</reference>
<name>F0SYN8_SYNGF</name>
<dbReference type="GO" id="GO:0000455">
    <property type="term" value="P:enzyme-directed rRNA pseudouridine synthesis"/>
    <property type="evidence" value="ECO:0007669"/>
    <property type="project" value="TreeGrafter"/>
</dbReference>
<dbReference type="KEGG" id="sgy:Sgly_0474"/>